<dbReference type="Pfam" id="PF05753">
    <property type="entry name" value="TRAP_beta"/>
    <property type="match status" value="1"/>
</dbReference>
<dbReference type="Proteomes" id="UP000241769">
    <property type="component" value="Unassembled WGS sequence"/>
</dbReference>
<comment type="caution">
    <text evidence="2">The sequence shown here is derived from an EMBL/GenBank/DDBJ whole genome shotgun (WGS) entry which is preliminary data.</text>
</comment>
<sequence length="258" mass="29754">MFRFPSFLDKENKDLLNRSLVGSFYERYRKGRRAPLCWEFTAVSTENLPADSPEISHHHRDTFQIDRIRPRTTSSIVQIMFKLIFALLALTIATQAHLIVHKSVLSENVILEQDLHINVQIFNVGENVAYDINLNDTTWAPEVFHNEEGLHVANWEKLGPGESINHTYTLKPLMAGGFENYAAYVSYKYGSENAEVQYVRSTSFRGVWVETASENARRLAPRYREWFIFIILVALLSVPAYLVFGKKKKATTVRKGRR</sequence>
<evidence type="ECO:0000256" key="1">
    <source>
        <dbReference type="SAM" id="Phobius"/>
    </source>
</evidence>
<organism evidence="2 3">
    <name type="scientific">Planoprotostelium fungivorum</name>
    <dbReference type="NCBI Taxonomy" id="1890364"/>
    <lineage>
        <taxon>Eukaryota</taxon>
        <taxon>Amoebozoa</taxon>
        <taxon>Evosea</taxon>
        <taxon>Variosea</taxon>
        <taxon>Cavosteliida</taxon>
        <taxon>Cavosteliaceae</taxon>
        <taxon>Planoprotostelium</taxon>
    </lineage>
</organism>
<proteinExistence type="predicted"/>
<dbReference type="InParanoid" id="A0A2P6P009"/>
<keyword evidence="1" id="KW-1133">Transmembrane helix</keyword>
<evidence type="ECO:0000313" key="3">
    <source>
        <dbReference type="Proteomes" id="UP000241769"/>
    </source>
</evidence>
<accession>A0A2P6P009</accession>
<evidence type="ECO:0008006" key="4">
    <source>
        <dbReference type="Google" id="ProtNLM"/>
    </source>
</evidence>
<feature type="transmembrane region" description="Helical" evidence="1">
    <location>
        <begin position="226"/>
        <end position="244"/>
    </location>
</feature>
<reference evidence="2 3" key="1">
    <citation type="journal article" date="2018" name="Genome Biol. Evol.">
        <title>Multiple Roots of Fruiting Body Formation in Amoebozoa.</title>
        <authorList>
            <person name="Hillmann F."/>
            <person name="Forbes G."/>
            <person name="Novohradska S."/>
            <person name="Ferling I."/>
            <person name="Riege K."/>
            <person name="Groth M."/>
            <person name="Westermann M."/>
            <person name="Marz M."/>
            <person name="Spaller T."/>
            <person name="Winckler T."/>
            <person name="Schaap P."/>
            <person name="Glockner G."/>
        </authorList>
    </citation>
    <scope>NUCLEOTIDE SEQUENCE [LARGE SCALE GENOMIC DNA]</scope>
    <source>
        <strain evidence="2 3">Jena</strain>
    </source>
</reference>
<dbReference type="PANTHER" id="PTHR12861">
    <property type="entry name" value="TRANSLOCON-ASSOCIATED PROTEIN, BETA SUBUNIT PRECURSOR TRAP-BETA SIGNAL SEQUENCE RECEPTOR BETA SUBUNIT"/>
    <property type="match status" value="1"/>
</dbReference>
<dbReference type="PANTHER" id="PTHR12861:SF3">
    <property type="entry name" value="TRANSLOCON-ASSOCIATED PROTEIN SUBUNIT BETA"/>
    <property type="match status" value="1"/>
</dbReference>
<protein>
    <recommendedName>
        <fullName evidence="4">Translocon-associated protein subunit beta</fullName>
    </recommendedName>
</protein>
<dbReference type="AlphaFoldDB" id="A0A2P6P009"/>
<dbReference type="OrthoDB" id="5860827at2759"/>
<keyword evidence="3" id="KW-1185">Reference proteome</keyword>
<name>A0A2P6P009_9EUKA</name>
<keyword evidence="1" id="KW-0812">Transmembrane</keyword>
<keyword evidence="1" id="KW-0472">Membrane</keyword>
<dbReference type="EMBL" id="MDYQ01000002">
    <property type="protein sequence ID" value="PRP89563.1"/>
    <property type="molecule type" value="Genomic_DNA"/>
</dbReference>
<gene>
    <name evidence="2" type="ORF">PROFUN_00827</name>
</gene>
<dbReference type="STRING" id="1890364.A0A2P6P009"/>
<dbReference type="FunCoup" id="A0A2P6P009">
    <property type="interactions" value="233"/>
</dbReference>
<dbReference type="GO" id="GO:0005783">
    <property type="term" value="C:endoplasmic reticulum"/>
    <property type="evidence" value="ECO:0007669"/>
    <property type="project" value="TreeGrafter"/>
</dbReference>
<evidence type="ECO:0000313" key="2">
    <source>
        <dbReference type="EMBL" id="PRP89563.1"/>
    </source>
</evidence>